<dbReference type="OrthoDB" id="274802at2"/>
<sequence>MPSADFVATLFDGRANPAKVTVAFTMALNALQKGHSAMVLLMVEAVQLGQPDATAGIDVGKPFEPVPDLLAKFIAGGGRIGICKSCMIHNGFSTEQMVPGYEIVTAPEVIDLMMAAKGSLQIT</sequence>
<dbReference type="SUPFAM" id="SSF75169">
    <property type="entry name" value="DsrEFH-like"/>
    <property type="match status" value="1"/>
</dbReference>
<proteinExistence type="predicted"/>
<dbReference type="InterPro" id="IPR027396">
    <property type="entry name" value="DsrEFH-like"/>
</dbReference>
<keyword evidence="2" id="KW-1185">Reference proteome</keyword>
<evidence type="ECO:0000313" key="1">
    <source>
        <dbReference type="EMBL" id="AMY71205.1"/>
    </source>
</evidence>
<dbReference type="Pfam" id="PF02635">
    <property type="entry name" value="DsrE"/>
    <property type="match status" value="1"/>
</dbReference>
<protein>
    <submittedName>
        <fullName evidence="1">Uncharacterized protein</fullName>
    </submittedName>
</protein>
<dbReference type="EMBL" id="CP012661">
    <property type="protein sequence ID" value="AMY71205.1"/>
    <property type="molecule type" value="Genomic_DNA"/>
</dbReference>
<accession>A0A159Z729</accession>
<dbReference type="InterPro" id="IPR003787">
    <property type="entry name" value="Sulphur_relay_DsrE/F-like"/>
</dbReference>
<dbReference type="STRING" id="1335048.AKL17_3983"/>
<dbReference type="Gene3D" id="3.40.1260.10">
    <property type="entry name" value="DsrEFH-like"/>
    <property type="match status" value="1"/>
</dbReference>
<dbReference type="RefSeq" id="WP_066816215.1">
    <property type="nucleotide sequence ID" value="NZ_CP012661.1"/>
</dbReference>
<gene>
    <name evidence="1" type="ORF">AKL17_3983</name>
</gene>
<dbReference type="PATRIC" id="fig|1335048.3.peg.4139"/>
<name>A0A159Z729_9RHOB</name>
<organism evidence="1 2">
    <name type="scientific">Frigidibacter mobilis</name>
    <dbReference type="NCBI Taxonomy" id="1335048"/>
    <lineage>
        <taxon>Bacteria</taxon>
        <taxon>Pseudomonadati</taxon>
        <taxon>Pseudomonadota</taxon>
        <taxon>Alphaproteobacteria</taxon>
        <taxon>Rhodobacterales</taxon>
        <taxon>Paracoccaceae</taxon>
        <taxon>Frigidibacter</taxon>
    </lineage>
</organism>
<dbReference type="Proteomes" id="UP000076128">
    <property type="component" value="Chromosome"/>
</dbReference>
<reference evidence="1 2" key="1">
    <citation type="submission" date="2015-09" db="EMBL/GenBank/DDBJ databases">
        <title>Complete genome sequence of Defluviimonas alba cai42t isolated from an oilfield in Xinjiang.</title>
        <authorList>
            <person name="Geng S."/>
            <person name="Pan X."/>
            <person name="Wu X."/>
        </authorList>
    </citation>
    <scope>NUCLEOTIDE SEQUENCE [LARGE SCALE GENOMIC DNA]</scope>
    <source>
        <strain evidence="2">cai42</strain>
    </source>
</reference>
<evidence type="ECO:0000313" key="2">
    <source>
        <dbReference type="Proteomes" id="UP000076128"/>
    </source>
</evidence>
<dbReference type="KEGG" id="daa:AKL17_3983"/>
<dbReference type="AlphaFoldDB" id="A0A159Z729"/>